<dbReference type="AlphaFoldDB" id="A0A397KZA5"/>
<reference evidence="1" key="1">
    <citation type="submission" date="2018-06" db="EMBL/GenBank/DDBJ databases">
        <title>WGS assembly of Brassica rapa FPsc.</title>
        <authorList>
            <person name="Bowman J."/>
            <person name="Kohchi T."/>
            <person name="Yamato K."/>
            <person name="Jenkins J."/>
            <person name="Shu S."/>
            <person name="Ishizaki K."/>
            <person name="Yamaoka S."/>
            <person name="Nishihama R."/>
            <person name="Nakamura Y."/>
            <person name="Berger F."/>
            <person name="Adam C."/>
            <person name="Aki S."/>
            <person name="Althoff F."/>
            <person name="Araki T."/>
            <person name="Arteaga-Vazquez M."/>
            <person name="Balasubrmanian S."/>
            <person name="Bauer D."/>
            <person name="Boehm C."/>
            <person name="Briginshaw L."/>
            <person name="Caballero-Perez J."/>
            <person name="Catarino B."/>
            <person name="Chen F."/>
            <person name="Chiyoda S."/>
            <person name="Chovatia M."/>
            <person name="Davies K."/>
            <person name="Delmans M."/>
            <person name="Demura T."/>
            <person name="Dierschke T."/>
            <person name="Dolan L."/>
            <person name="Dorantes-Acosta A."/>
            <person name="Eklund D."/>
            <person name="Florent S."/>
            <person name="Flores-Sandoval E."/>
            <person name="Fujiyama A."/>
            <person name="Fukuzawa H."/>
            <person name="Galik B."/>
            <person name="Grimanelli D."/>
            <person name="Grimwood J."/>
            <person name="Grossniklaus U."/>
            <person name="Hamada T."/>
            <person name="Haseloff J."/>
            <person name="Hetherington A."/>
            <person name="Higo A."/>
            <person name="Hirakawa Y."/>
            <person name="Hundley H."/>
            <person name="Ikeda Y."/>
            <person name="Inoue K."/>
            <person name="Inoue S."/>
            <person name="Ishida S."/>
            <person name="Jia Q."/>
            <person name="Kakita M."/>
            <person name="Kanazawa T."/>
            <person name="Kawai Y."/>
            <person name="Kawashima T."/>
            <person name="Kennedy M."/>
            <person name="Kinose K."/>
            <person name="Kinoshita T."/>
            <person name="Kohara Y."/>
            <person name="Koide E."/>
            <person name="Komatsu K."/>
            <person name="Kopischke S."/>
            <person name="Kubo M."/>
            <person name="Kyozuka J."/>
            <person name="Lagercrantz U."/>
            <person name="Lin S."/>
            <person name="Lindquist E."/>
            <person name="Lipzen A."/>
            <person name="Lu C."/>
            <person name="Luna E."/>
            <person name="Martienssen R."/>
            <person name="Minamino N."/>
            <person name="Mizutani M."/>
            <person name="Mizutani M."/>
            <person name="Mochizuki N."/>
            <person name="Monte I."/>
            <person name="Mosher R."/>
            <person name="Nagasaki H."/>
            <person name="Nakagami H."/>
            <person name="Naramoto S."/>
            <person name="Nishitani K."/>
            <person name="Ohtani M."/>
            <person name="Okamoto T."/>
            <person name="Okumura M."/>
            <person name="Phillips J."/>
            <person name="Pollak B."/>
            <person name="Reinders A."/>
            <person name="Roevekamp M."/>
            <person name="Sano R."/>
            <person name="Sawa S."/>
            <person name="Schmid M."/>
            <person name="Shirakawa M."/>
            <person name="Solano R."/>
            <person name="Spunde A."/>
            <person name="Suetsugu N."/>
            <person name="Sugano S."/>
            <person name="Sugiyama A."/>
            <person name="Sun R."/>
            <person name="Suzuki Y."/>
            <person name="Takenaka M."/>
            <person name="Takezawa D."/>
            <person name="Tomogane H."/>
            <person name="Tsuzuki M."/>
            <person name="Ueda T."/>
            <person name="Umeda M."/>
            <person name="Ward J."/>
            <person name="Watanabe Y."/>
            <person name="Yazaki K."/>
            <person name="Yokoyama R."/>
            <person name="Yoshitake Y."/>
            <person name="Yotsui I."/>
            <person name="Zachgo S."/>
            <person name="Schmutz J."/>
        </authorList>
    </citation>
    <scope>NUCLEOTIDE SEQUENCE [LARGE SCALE GENOMIC DNA]</scope>
</reference>
<proteinExistence type="predicted"/>
<sequence length="151" mass="17135">MRQVEKENLGDNIGKSNVKGVNIRLSMSPADGTTFRILIAKRKLQKSVERVFLATPPTTLDAVVVLCQHFPGPHAQRAVAVMKLLNQVIIYNIWRERNARVFTSVSSTQEAVFRVVDRTVRDRLLVLSRPTVSVPLPSLLELYFWFLSPYS</sequence>
<protein>
    <submittedName>
        <fullName evidence="1">Uncharacterized protein</fullName>
    </submittedName>
</protein>
<gene>
    <name evidence="1" type="ORF">BRARA_K00098</name>
</gene>
<accession>A0A397KZA5</accession>
<dbReference type="Proteomes" id="UP000264353">
    <property type="component" value="Unassembled WGS sequence"/>
</dbReference>
<organism evidence="1">
    <name type="scientific">Brassica campestris</name>
    <name type="common">Field mustard</name>
    <dbReference type="NCBI Taxonomy" id="3711"/>
    <lineage>
        <taxon>Eukaryota</taxon>
        <taxon>Viridiplantae</taxon>
        <taxon>Streptophyta</taxon>
        <taxon>Embryophyta</taxon>
        <taxon>Tracheophyta</taxon>
        <taxon>Spermatophyta</taxon>
        <taxon>Magnoliopsida</taxon>
        <taxon>eudicotyledons</taxon>
        <taxon>Gunneridae</taxon>
        <taxon>Pentapetalae</taxon>
        <taxon>rosids</taxon>
        <taxon>malvids</taxon>
        <taxon>Brassicales</taxon>
        <taxon>Brassicaceae</taxon>
        <taxon>Brassiceae</taxon>
        <taxon>Brassica</taxon>
    </lineage>
</organism>
<dbReference type="EMBL" id="KZ863911">
    <property type="protein sequence ID" value="RIA05580.1"/>
    <property type="molecule type" value="Genomic_DNA"/>
</dbReference>
<evidence type="ECO:0000313" key="1">
    <source>
        <dbReference type="EMBL" id="RIA05580.1"/>
    </source>
</evidence>
<name>A0A397KZA5_BRACM</name>